<keyword evidence="3" id="KW-1185">Reference proteome</keyword>
<reference evidence="2" key="3">
    <citation type="submission" date="2023-05" db="EMBL/GenBank/DDBJ databases">
        <authorList>
            <person name="Smith C.H."/>
        </authorList>
    </citation>
    <scope>NUCLEOTIDE SEQUENCE</scope>
    <source>
        <strain evidence="2">CHS0354</strain>
        <tissue evidence="2">Mantle</tissue>
    </source>
</reference>
<reference evidence="2" key="1">
    <citation type="journal article" date="2021" name="Genome Biol. Evol.">
        <title>A High-Quality Reference Genome for a Parasitic Bivalve with Doubly Uniparental Inheritance (Bivalvia: Unionida).</title>
        <authorList>
            <person name="Smith C.H."/>
        </authorList>
    </citation>
    <scope>NUCLEOTIDE SEQUENCE</scope>
    <source>
        <strain evidence="2">CHS0354</strain>
    </source>
</reference>
<keyword evidence="1" id="KW-0472">Membrane</keyword>
<dbReference type="AlphaFoldDB" id="A0AAE0RU83"/>
<comment type="caution">
    <text evidence="2">The sequence shown here is derived from an EMBL/GenBank/DDBJ whole genome shotgun (WGS) entry which is preliminary data.</text>
</comment>
<feature type="transmembrane region" description="Helical" evidence="1">
    <location>
        <begin position="61"/>
        <end position="84"/>
    </location>
</feature>
<organism evidence="2 3">
    <name type="scientific">Potamilus streckersoni</name>
    <dbReference type="NCBI Taxonomy" id="2493646"/>
    <lineage>
        <taxon>Eukaryota</taxon>
        <taxon>Metazoa</taxon>
        <taxon>Spiralia</taxon>
        <taxon>Lophotrochozoa</taxon>
        <taxon>Mollusca</taxon>
        <taxon>Bivalvia</taxon>
        <taxon>Autobranchia</taxon>
        <taxon>Heteroconchia</taxon>
        <taxon>Palaeoheterodonta</taxon>
        <taxon>Unionida</taxon>
        <taxon>Unionoidea</taxon>
        <taxon>Unionidae</taxon>
        <taxon>Ambleminae</taxon>
        <taxon>Lampsilini</taxon>
        <taxon>Potamilus</taxon>
    </lineage>
</organism>
<name>A0AAE0RU83_9BIVA</name>
<keyword evidence="1" id="KW-1133">Transmembrane helix</keyword>
<sequence length="107" mass="12074">MKFYAIYMSSLFETVDESTTDVHESFDINSGRIIEHLKSFVIEVYKWTLEVADVRSDAQGIILVLLVVCLAVNVILIQIAWRIFGSSIASPPNKVLNLHSDKHTGHK</sequence>
<keyword evidence="1" id="KW-0812">Transmembrane</keyword>
<evidence type="ECO:0000256" key="1">
    <source>
        <dbReference type="SAM" id="Phobius"/>
    </source>
</evidence>
<evidence type="ECO:0000313" key="2">
    <source>
        <dbReference type="EMBL" id="KAK3579400.1"/>
    </source>
</evidence>
<gene>
    <name evidence="2" type="ORF">CHS0354_029708</name>
</gene>
<accession>A0AAE0RU83</accession>
<dbReference type="Proteomes" id="UP001195483">
    <property type="component" value="Unassembled WGS sequence"/>
</dbReference>
<proteinExistence type="predicted"/>
<evidence type="ECO:0000313" key="3">
    <source>
        <dbReference type="Proteomes" id="UP001195483"/>
    </source>
</evidence>
<dbReference type="EMBL" id="JAEAOA010001776">
    <property type="protein sequence ID" value="KAK3579400.1"/>
    <property type="molecule type" value="Genomic_DNA"/>
</dbReference>
<reference evidence="2" key="2">
    <citation type="journal article" date="2021" name="Genome Biol. Evol.">
        <title>Developing a high-quality reference genome for a parasitic bivalve with doubly uniparental inheritance (Bivalvia: Unionida).</title>
        <authorList>
            <person name="Smith C.H."/>
        </authorList>
    </citation>
    <scope>NUCLEOTIDE SEQUENCE</scope>
    <source>
        <strain evidence="2">CHS0354</strain>
        <tissue evidence="2">Mantle</tissue>
    </source>
</reference>
<protein>
    <submittedName>
        <fullName evidence="2">Uncharacterized protein</fullName>
    </submittedName>
</protein>